<evidence type="ECO:0000313" key="1">
    <source>
        <dbReference type="EMBL" id="OMO95817.1"/>
    </source>
</evidence>
<proteinExistence type="predicted"/>
<accession>A0A1R3JM67</accession>
<reference evidence="2" key="1">
    <citation type="submission" date="2013-09" db="EMBL/GenBank/DDBJ databases">
        <title>Corchorus olitorius genome sequencing.</title>
        <authorList>
            <person name="Alam M."/>
            <person name="Haque M.S."/>
            <person name="Islam M.S."/>
            <person name="Emdad E.M."/>
            <person name="Islam M.M."/>
            <person name="Ahmed B."/>
            <person name="Halim A."/>
            <person name="Hossen Q.M.M."/>
            <person name="Hossain M.Z."/>
            <person name="Ahmed R."/>
            <person name="Khan M.M."/>
            <person name="Islam R."/>
            <person name="Rashid M.M."/>
            <person name="Khan S.A."/>
            <person name="Rahman M.S."/>
            <person name="Alam M."/>
            <person name="Yahiya A.S."/>
            <person name="Khan M.S."/>
            <person name="Azam M.S."/>
            <person name="Haque T."/>
            <person name="Lashkar M.Z.H."/>
            <person name="Akhand A.I."/>
            <person name="Morshed G."/>
            <person name="Roy S."/>
            <person name="Uddin K.S."/>
            <person name="Rabeya T."/>
            <person name="Hossain A.S."/>
            <person name="Chowdhury A."/>
            <person name="Snigdha A.R."/>
            <person name="Mortoza M.S."/>
            <person name="Matin S.A."/>
            <person name="Hoque S.M.E."/>
            <person name="Islam M.K."/>
            <person name="Roy D.K."/>
            <person name="Haider R."/>
            <person name="Moosa M.M."/>
            <person name="Elias S.M."/>
            <person name="Hasan A.M."/>
            <person name="Jahan S."/>
            <person name="Shafiuddin M."/>
            <person name="Mahmood N."/>
            <person name="Shommy N.S."/>
        </authorList>
    </citation>
    <scope>NUCLEOTIDE SEQUENCE [LARGE SCALE GENOMIC DNA]</scope>
    <source>
        <strain evidence="2">cv. O-4</strain>
    </source>
</reference>
<evidence type="ECO:0000313" key="2">
    <source>
        <dbReference type="Proteomes" id="UP000187203"/>
    </source>
</evidence>
<keyword evidence="2" id="KW-1185">Reference proteome</keyword>
<gene>
    <name evidence="1" type="ORF">COLO4_15659</name>
</gene>
<comment type="caution">
    <text evidence="1">The sequence shown here is derived from an EMBL/GenBank/DDBJ whole genome shotgun (WGS) entry which is preliminary data.</text>
</comment>
<dbReference type="AlphaFoldDB" id="A0A1R3JM67"/>
<organism evidence="1 2">
    <name type="scientific">Corchorus olitorius</name>
    <dbReference type="NCBI Taxonomy" id="93759"/>
    <lineage>
        <taxon>Eukaryota</taxon>
        <taxon>Viridiplantae</taxon>
        <taxon>Streptophyta</taxon>
        <taxon>Embryophyta</taxon>
        <taxon>Tracheophyta</taxon>
        <taxon>Spermatophyta</taxon>
        <taxon>Magnoliopsida</taxon>
        <taxon>eudicotyledons</taxon>
        <taxon>Gunneridae</taxon>
        <taxon>Pentapetalae</taxon>
        <taxon>rosids</taxon>
        <taxon>malvids</taxon>
        <taxon>Malvales</taxon>
        <taxon>Malvaceae</taxon>
        <taxon>Grewioideae</taxon>
        <taxon>Apeibeae</taxon>
        <taxon>Corchorus</taxon>
    </lineage>
</organism>
<sequence>MVTTFDQNSMLSTARANRHIKFEVSGELEPQPPRKLQYFNLSDPMLHLSLVNFQETFTFDKTPKSLYMNPNFLS</sequence>
<name>A0A1R3JM67_9ROSI</name>
<dbReference type="EMBL" id="AWUE01015767">
    <property type="protein sequence ID" value="OMO95817.1"/>
    <property type="molecule type" value="Genomic_DNA"/>
</dbReference>
<protein>
    <submittedName>
        <fullName evidence="1">Uncharacterized protein</fullName>
    </submittedName>
</protein>
<dbReference type="Proteomes" id="UP000187203">
    <property type="component" value="Unassembled WGS sequence"/>
</dbReference>